<evidence type="ECO:0000313" key="3">
    <source>
        <dbReference type="Proteomes" id="UP001329430"/>
    </source>
</evidence>
<dbReference type="CDD" id="cd23992">
    <property type="entry name" value="PBP_GOBP"/>
    <property type="match status" value="1"/>
</dbReference>
<dbReference type="InterPro" id="IPR006170">
    <property type="entry name" value="PBP/GOBP"/>
</dbReference>
<dbReference type="SUPFAM" id="SSF47565">
    <property type="entry name" value="Insect pheromone/odorant-binding proteins"/>
    <property type="match status" value="1"/>
</dbReference>
<keyword evidence="1" id="KW-0732">Signal</keyword>
<dbReference type="Gene3D" id="1.10.238.20">
    <property type="entry name" value="Pheromone/general odorant binding protein domain"/>
    <property type="match status" value="1"/>
</dbReference>
<name>A0AAN7VLR5_9COLE</name>
<evidence type="ECO:0000256" key="1">
    <source>
        <dbReference type="SAM" id="SignalP"/>
    </source>
</evidence>
<dbReference type="SMART" id="SM00708">
    <property type="entry name" value="PhBP"/>
    <property type="match status" value="1"/>
</dbReference>
<dbReference type="Pfam" id="PF01395">
    <property type="entry name" value="PBP_GOBP"/>
    <property type="match status" value="1"/>
</dbReference>
<feature type="signal peptide" evidence="1">
    <location>
        <begin position="1"/>
        <end position="23"/>
    </location>
</feature>
<sequence>MNPFIFCLSFALAFLIFGTPTNSTVQIDGIDISKEKFFVELTQSWNELIVPYRRVCSQECGMDEIENVFSNGPLAETKDLKCFAACGYRHAGFLDTENNFNTKAMVENIRGLTEEICETCVNKYKNDENLQDKILAILNCNINLIFKKEMKKAQL</sequence>
<organism evidence="2 3">
    <name type="scientific">Pyrocoelia pectoralis</name>
    <dbReference type="NCBI Taxonomy" id="417401"/>
    <lineage>
        <taxon>Eukaryota</taxon>
        <taxon>Metazoa</taxon>
        <taxon>Ecdysozoa</taxon>
        <taxon>Arthropoda</taxon>
        <taxon>Hexapoda</taxon>
        <taxon>Insecta</taxon>
        <taxon>Pterygota</taxon>
        <taxon>Neoptera</taxon>
        <taxon>Endopterygota</taxon>
        <taxon>Coleoptera</taxon>
        <taxon>Polyphaga</taxon>
        <taxon>Elateriformia</taxon>
        <taxon>Elateroidea</taxon>
        <taxon>Lampyridae</taxon>
        <taxon>Lampyrinae</taxon>
        <taxon>Pyrocoelia</taxon>
    </lineage>
</organism>
<evidence type="ECO:0000313" key="2">
    <source>
        <dbReference type="EMBL" id="KAK5647666.1"/>
    </source>
</evidence>
<dbReference type="AlphaFoldDB" id="A0AAN7VLR5"/>
<gene>
    <name evidence="2" type="ORF">RI129_002558</name>
</gene>
<protein>
    <submittedName>
        <fullName evidence="2">Uncharacterized protein</fullName>
    </submittedName>
</protein>
<keyword evidence="3" id="KW-1185">Reference proteome</keyword>
<reference evidence="2 3" key="1">
    <citation type="journal article" date="2024" name="Insects">
        <title>An Improved Chromosome-Level Genome Assembly of the Firefly Pyrocoelia pectoralis.</title>
        <authorList>
            <person name="Fu X."/>
            <person name="Meyer-Rochow V.B."/>
            <person name="Ballantyne L."/>
            <person name="Zhu X."/>
        </authorList>
    </citation>
    <scope>NUCLEOTIDE SEQUENCE [LARGE SCALE GENOMIC DNA]</scope>
    <source>
        <strain evidence="2">XCY_ONT2</strain>
    </source>
</reference>
<dbReference type="InterPro" id="IPR036728">
    <property type="entry name" value="PBP_GOBP_sf"/>
</dbReference>
<dbReference type="GO" id="GO:0005549">
    <property type="term" value="F:odorant binding"/>
    <property type="evidence" value="ECO:0007669"/>
    <property type="project" value="InterPro"/>
</dbReference>
<accession>A0AAN7VLR5</accession>
<dbReference type="Proteomes" id="UP001329430">
    <property type="component" value="Chromosome 2"/>
</dbReference>
<comment type="caution">
    <text evidence="2">The sequence shown here is derived from an EMBL/GenBank/DDBJ whole genome shotgun (WGS) entry which is preliminary data.</text>
</comment>
<dbReference type="EMBL" id="JAVRBK010000002">
    <property type="protein sequence ID" value="KAK5647666.1"/>
    <property type="molecule type" value="Genomic_DNA"/>
</dbReference>
<feature type="chain" id="PRO_5042950792" evidence="1">
    <location>
        <begin position="24"/>
        <end position="155"/>
    </location>
</feature>
<proteinExistence type="predicted"/>